<dbReference type="GO" id="GO:0005829">
    <property type="term" value="C:cytosol"/>
    <property type="evidence" value="ECO:0007669"/>
    <property type="project" value="TreeGrafter"/>
</dbReference>
<dbReference type="Gene3D" id="1.10.730.10">
    <property type="entry name" value="Isoleucyl-tRNA Synthetase, Domain 1"/>
    <property type="match status" value="1"/>
</dbReference>
<dbReference type="InterPro" id="IPR009080">
    <property type="entry name" value="tRNAsynth_Ia_anticodon-bd"/>
</dbReference>
<dbReference type="GO" id="GO:0005524">
    <property type="term" value="F:ATP binding"/>
    <property type="evidence" value="ECO:0007669"/>
    <property type="project" value="UniProtKB-KW"/>
</dbReference>
<dbReference type="SUPFAM" id="SSF46589">
    <property type="entry name" value="tRNA-binding arm"/>
    <property type="match status" value="1"/>
</dbReference>
<dbReference type="InterPro" id="IPR002303">
    <property type="entry name" value="Valyl-tRNA_ligase"/>
</dbReference>
<gene>
    <name evidence="17" type="ORF">DRI96_06060</name>
</gene>
<comment type="caution">
    <text evidence="17">The sequence shown here is derived from an EMBL/GenBank/DDBJ whole genome shotgun (WGS) entry which is preliminary data.</text>
</comment>
<dbReference type="Pfam" id="PF08264">
    <property type="entry name" value="Anticodon_1"/>
    <property type="match status" value="1"/>
</dbReference>
<organism evidence="17 18">
    <name type="scientific">Aerophobetes bacterium</name>
    <dbReference type="NCBI Taxonomy" id="2030807"/>
    <lineage>
        <taxon>Bacteria</taxon>
        <taxon>Candidatus Aerophobota</taxon>
    </lineage>
</organism>
<dbReference type="InterPro" id="IPR010978">
    <property type="entry name" value="tRNA-bd_arm"/>
</dbReference>
<evidence type="ECO:0000313" key="17">
    <source>
        <dbReference type="EMBL" id="RLE11515.1"/>
    </source>
</evidence>
<feature type="domain" description="Methionyl/Valyl/Leucyl/Isoleucyl-tRNA synthetase anticodon-binding" evidence="15">
    <location>
        <begin position="327"/>
        <end position="472"/>
    </location>
</feature>
<evidence type="ECO:0000259" key="14">
    <source>
        <dbReference type="Pfam" id="PF00133"/>
    </source>
</evidence>
<evidence type="ECO:0000256" key="11">
    <source>
        <dbReference type="ARBA" id="ARBA00060830"/>
    </source>
</evidence>
<dbReference type="EMBL" id="QMQB01000237">
    <property type="protein sequence ID" value="RLE11515.1"/>
    <property type="molecule type" value="Genomic_DNA"/>
</dbReference>
<keyword evidence="8" id="KW-0030">Aminoacyl-tRNA synthetase</keyword>
<dbReference type="SUPFAM" id="SSF47323">
    <property type="entry name" value="Anticodon-binding domain of a subclass of class I aminoacyl-tRNA synthetases"/>
    <property type="match status" value="1"/>
</dbReference>
<evidence type="ECO:0000256" key="6">
    <source>
        <dbReference type="ARBA" id="ARBA00022917"/>
    </source>
</evidence>
<feature type="coiled-coil region" evidence="13">
    <location>
        <begin position="526"/>
        <end position="556"/>
    </location>
</feature>
<keyword evidence="7 13" id="KW-0175">Coiled coil</keyword>
<evidence type="ECO:0000256" key="5">
    <source>
        <dbReference type="ARBA" id="ARBA00022840"/>
    </source>
</evidence>
<dbReference type="AlphaFoldDB" id="A0A662D7W4"/>
<evidence type="ECO:0000256" key="12">
    <source>
        <dbReference type="NCBIfam" id="TIGR00422"/>
    </source>
</evidence>
<comment type="catalytic activity">
    <reaction evidence="10">
        <text>tRNA(Val) + L-valine + ATP = L-valyl-tRNA(Val) + AMP + diphosphate</text>
        <dbReference type="Rhea" id="RHEA:10704"/>
        <dbReference type="Rhea" id="RHEA-COMP:9672"/>
        <dbReference type="Rhea" id="RHEA-COMP:9708"/>
        <dbReference type="ChEBI" id="CHEBI:30616"/>
        <dbReference type="ChEBI" id="CHEBI:33019"/>
        <dbReference type="ChEBI" id="CHEBI:57762"/>
        <dbReference type="ChEBI" id="CHEBI:78442"/>
        <dbReference type="ChEBI" id="CHEBI:78537"/>
        <dbReference type="ChEBI" id="CHEBI:456215"/>
        <dbReference type="EC" id="6.1.1.9"/>
    </reaction>
</comment>
<protein>
    <recommendedName>
        <fullName evidence="9 12">Valine--tRNA ligase</fullName>
        <ecNumber evidence="1 12">6.1.1.9</ecNumber>
    </recommendedName>
</protein>
<evidence type="ECO:0000256" key="13">
    <source>
        <dbReference type="SAM" id="Coils"/>
    </source>
</evidence>
<feature type="non-terminal residue" evidence="17">
    <location>
        <position position="1"/>
    </location>
</feature>
<keyword evidence="6" id="KW-0648">Protein biosynthesis</keyword>
<dbReference type="SUPFAM" id="SSF52374">
    <property type="entry name" value="Nucleotidylyl transferase"/>
    <property type="match status" value="1"/>
</dbReference>
<evidence type="ECO:0000259" key="16">
    <source>
        <dbReference type="Pfam" id="PF10458"/>
    </source>
</evidence>
<dbReference type="GO" id="GO:0006438">
    <property type="term" value="P:valyl-tRNA aminoacylation"/>
    <property type="evidence" value="ECO:0007669"/>
    <property type="project" value="UniProtKB-UniRule"/>
</dbReference>
<feature type="domain" description="Aminoacyl-tRNA synthetase class Ia" evidence="14">
    <location>
        <begin position="72"/>
        <end position="273"/>
    </location>
</feature>
<dbReference type="Proteomes" id="UP000267654">
    <property type="component" value="Unassembled WGS sequence"/>
</dbReference>
<evidence type="ECO:0000313" key="18">
    <source>
        <dbReference type="Proteomes" id="UP000267654"/>
    </source>
</evidence>
<evidence type="ECO:0000256" key="1">
    <source>
        <dbReference type="ARBA" id="ARBA00013169"/>
    </source>
</evidence>
<dbReference type="InterPro" id="IPR013155">
    <property type="entry name" value="M/V/L/I-tRNA-synth_anticd-bd"/>
</dbReference>
<evidence type="ECO:0000256" key="2">
    <source>
        <dbReference type="ARBA" id="ARBA00022490"/>
    </source>
</evidence>
<comment type="similarity">
    <text evidence="11">Belongs to the class-I aminoacyl-tRNA synthetase family. ValS type 1 subfamily.</text>
</comment>
<evidence type="ECO:0000256" key="7">
    <source>
        <dbReference type="ARBA" id="ARBA00023054"/>
    </source>
</evidence>
<dbReference type="InterPro" id="IPR019499">
    <property type="entry name" value="Val-tRNA_synth_tRNA-bd"/>
</dbReference>
<dbReference type="Pfam" id="PF10458">
    <property type="entry name" value="Val_tRNA-synt_C"/>
    <property type="match status" value="1"/>
</dbReference>
<name>A0A662D7W4_UNCAE</name>
<dbReference type="PANTHER" id="PTHR11946:SF93">
    <property type="entry name" value="VALINE--TRNA LIGASE, CHLOROPLASTIC_MITOCHONDRIAL 2"/>
    <property type="match status" value="1"/>
</dbReference>
<dbReference type="Pfam" id="PF00133">
    <property type="entry name" value="tRNA-synt_1"/>
    <property type="match status" value="1"/>
</dbReference>
<evidence type="ECO:0000259" key="15">
    <source>
        <dbReference type="Pfam" id="PF08264"/>
    </source>
</evidence>
<proteinExistence type="inferred from homology"/>
<evidence type="ECO:0000256" key="8">
    <source>
        <dbReference type="ARBA" id="ARBA00023146"/>
    </source>
</evidence>
<dbReference type="FunFam" id="3.40.50.620:FF:000098">
    <property type="entry name" value="Valine--tRNA ligase"/>
    <property type="match status" value="1"/>
</dbReference>
<dbReference type="GO" id="GO:0004832">
    <property type="term" value="F:valine-tRNA ligase activity"/>
    <property type="evidence" value="ECO:0007669"/>
    <property type="project" value="UniProtKB-UniRule"/>
</dbReference>
<evidence type="ECO:0000256" key="9">
    <source>
        <dbReference type="ARBA" id="ARBA00024407"/>
    </source>
</evidence>
<dbReference type="InterPro" id="IPR037118">
    <property type="entry name" value="Val-tRNA_synth_C_sf"/>
</dbReference>
<dbReference type="FunFam" id="1.10.730.10:FF:000014">
    <property type="entry name" value="Valine--tRNA ligase"/>
    <property type="match status" value="1"/>
</dbReference>
<dbReference type="PANTHER" id="PTHR11946">
    <property type="entry name" value="VALYL-TRNA SYNTHETASES"/>
    <property type="match status" value="1"/>
</dbReference>
<dbReference type="NCBIfam" id="TIGR00422">
    <property type="entry name" value="valS"/>
    <property type="match status" value="1"/>
</dbReference>
<dbReference type="InterPro" id="IPR033705">
    <property type="entry name" value="Anticodon_Ia_Val"/>
</dbReference>
<keyword evidence="3 17" id="KW-0436">Ligase</keyword>
<evidence type="ECO:0000256" key="3">
    <source>
        <dbReference type="ARBA" id="ARBA00022598"/>
    </source>
</evidence>
<dbReference type="InterPro" id="IPR002300">
    <property type="entry name" value="aa-tRNA-synth_Ia"/>
</dbReference>
<keyword evidence="5" id="KW-0067">ATP-binding</keyword>
<dbReference type="NCBIfam" id="NF004349">
    <property type="entry name" value="PRK05729.1"/>
    <property type="match status" value="1"/>
</dbReference>
<dbReference type="PRINTS" id="PR00986">
    <property type="entry name" value="TRNASYNTHVAL"/>
</dbReference>
<dbReference type="CDD" id="cd07962">
    <property type="entry name" value="Anticodon_Ia_Val"/>
    <property type="match status" value="1"/>
</dbReference>
<keyword evidence="2" id="KW-0963">Cytoplasm</keyword>
<accession>A0A662D7W4</accession>
<evidence type="ECO:0000256" key="10">
    <source>
        <dbReference type="ARBA" id="ARBA00047552"/>
    </source>
</evidence>
<dbReference type="FunFam" id="1.10.287.380:FF:000001">
    <property type="entry name" value="Valine--tRNA ligase"/>
    <property type="match status" value="1"/>
</dbReference>
<evidence type="ECO:0000256" key="4">
    <source>
        <dbReference type="ARBA" id="ARBA00022741"/>
    </source>
</evidence>
<dbReference type="Gene3D" id="3.40.50.620">
    <property type="entry name" value="HUPs"/>
    <property type="match status" value="1"/>
</dbReference>
<sequence>DFLIGKRHNLPMINIFTRNATINEKGGAYRGLDRYECRKKIIEDLKKKGYLEKIEDYSYRIGKCYRCGTVVEPYLSNQWFIRMKELARNAMEVVKKGEIKFYPSYWKKNYFDWLENIHDWCISRQIWWGHRIPVWYCNNCGDVIVSHTTPTRCERCGSSNLRQDEDVLDTWFSSSLWPFSTLGWPADGEKFKKFYPTSLLCSGWDILFFWVARMIMMGVKFTGKVPFRKVHIHPLIGDEKGEKMSKSKGNVVDPLEVMQTYGTDAFRFSLVALKTETPYLRFSQDRVRGYRNFANKVWNVSRFVLMNLKNFSPTDLTELLNELELSDRWILSRYRKTVEQVTWNLENFHFPQAAQAIYQFIWSDFCDWYVELVKSRLREPSASFYIAQDILYHILKGSLKLLHPFMPFLTEEIFQRLPEIKESIMISNWPENEGVIDEEAEEEMEILMDVISEIRSIKAEMGIPPQKKIEVRLRVSGFKDSTILSENFSYIKDLVNAEKLLINANLEKPRICASGVVRNMDIFIPLEKLIDINKERERLNKNLQEVEKELARCRKKLSSDDFLKKAPLEVVENEKRKEDRLREKSIKLRRIIEDLG</sequence>
<reference evidence="17 18" key="1">
    <citation type="submission" date="2018-06" db="EMBL/GenBank/DDBJ databases">
        <title>Extensive metabolic versatility and redundancy in microbially diverse, dynamic hydrothermal sediments.</title>
        <authorList>
            <person name="Dombrowski N."/>
            <person name="Teske A."/>
            <person name="Baker B.J."/>
        </authorList>
    </citation>
    <scope>NUCLEOTIDE SEQUENCE [LARGE SCALE GENOMIC DNA]</scope>
    <source>
        <strain evidence="17">B19_G9</strain>
    </source>
</reference>
<keyword evidence="4" id="KW-0547">Nucleotide-binding</keyword>
<dbReference type="EC" id="6.1.1.9" evidence="1 12"/>
<feature type="domain" description="Valyl-tRNA synthetase tRNA-binding arm" evidence="16">
    <location>
        <begin position="531"/>
        <end position="595"/>
    </location>
</feature>
<dbReference type="Gene3D" id="1.10.287.380">
    <property type="entry name" value="Valyl-tRNA synthetase, C-terminal domain"/>
    <property type="match status" value="1"/>
</dbReference>
<dbReference type="InterPro" id="IPR014729">
    <property type="entry name" value="Rossmann-like_a/b/a_fold"/>
</dbReference>